<dbReference type="PANTHER" id="PTHR40626">
    <property type="entry name" value="MIP31509P"/>
    <property type="match status" value="1"/>
</dbReference>
<dbReference type="GO" id="GO:0000978">
    <property type="term" value="F:RNA polymerase II cis-regulatory region sequence-specific DNA binding"/>
    <property type="evidence" value="ECO:0007669"/>
    <property type="project" value="InterPro"/>
</dbReference>
<dbReference type="AlphaFoldDB" id="A0A9P6G4N6"/>
<dbReference type="SUPFAM" id="SSF57667">
    <property type="entry name" value="beta-beta-alpha zinc fingers"/>
    <property type="match status" value="1"/>
</dbReference>
<feature type="region of interest" description="Disordered" evidence="8">
    <location>
        <begin position="1"/>
        <end position="90"/>
    </location>
</feature>
<feature type="region of interest" description="Disordered" evidence="8">
    <location>
        <begin position="210"/>
        <end position="349"/>
    </location>
</feature>
<dbReference type="InterPro" id="IPR036236">
    <property type="entry name" value="Znf_C2H2_sf"/>
</dbReference>
<proteinExistence type="predicted"/>
<keyword evidence="2" id="KW-0479">Metal-binding</keyword>
<evidence type="ECO:0000256" key="6">
    <source>
        <dbReference type="ARBA" id="ARBA00023242"/>
    </source>
</evidence>
<evidence type="ECO:0000256" key="3">
    <source>
        <dbReference type="ARBA" id="ARBA00022737"/>
    </source>
</evidence>
<dbReference type="PROSITE" id="PS00028">
    <property type="entry name" value="ZINC_FINGER_C2H2_1"/>
    <property type="match status" value="1"/>
</dbReference>
<sequence>MSDPSETSGRPSVPSIQQPESSIPSLSAPQRLRRSSHSSDELIGAKPTSSRRRRPGNKKETSNPSSRGDSFTMQRSTSPTQILPDDSVHYTRTGRISKAKKGLKVHHCECGRSYTRAEHLRRHQRNHAQDALQCDWPDCGKPFYRLDLLQRHQERHNDPGRAESPQMYSPASTADPEPRVSAAVTLPAPVATALPATDSYYAQPVSPMPVSAADTRYTSNPFRTPRLPTSAIRPSIYSSPTSNASPSFHSSRSKRAYTAPRQNQGPVSVPVDAGMQNGITWTDPFGHSPHYTSSSSDYPSPIPSGPDYSSNMFANPPYGPGPNRTRNSSNASYTETAWGYPSRSPTSATSTMAYTWTSNEKSPAPSQPVYMHTSYPMTSMPMSAGVDPMTGFGHFGPKTMVHRDEEEQAFLFPEQSYGMRQFVYTYPFEQYLNNYWRFFHAAYPIVHRATFESISQPPMLHAAMIAIGGQYSDDASVKRKSRILHDRCVRLLDKRELDVITEPERLCDWQASFLVEAMSQYRARRAAMTLSSRFKTLYQKLCNSFREVTSNIVENISALVQPENATYARWTQWIELSTQQRLFICCYILEYQQATLLARNSHQSSINCQGFDLPIPAQSELWDATTPSGWAMAAQQNPHHLTYVFQVTPDAMQTFDAFQSSLIIAAYYNHFNNPTPYLAPDNFQHIDHLLDNSAVTKHQLLTAKLLQVVPIRALLAVSGESWILCEKTSSPQMFASYKTNFRSWISGLWTDGIDHQGQSAKDALKLAIEIAQHALTAQTLTLRLELGAGMGLYFAALTIWAVTVAANTRINAPQSGQPHRFQSHSPLPTGRISYPSTPTQFSMNTSGGTTNPSHPAALGLTSHPAPSPVPPSPSAASMQYSELTMLSINFLNNALVELDLLGILPQWPRDVAQWQHGCATLMRWVKMRLRGGVAEGRDRVVSSTLNVGGRTGDGFGGDGFGQLLDGVIGALKNILSRGWDVWGF</sequence>
<keyword evidence="3" id="KW-0677">Repeat</keyword>
<dbReference type="PANTHER" id="PTHR40626:SF30">
    <property type="entry name" value="FINGER DOMAIN PROTEIN, PUTATIVE (AFU_ORTHOLOGUE AFUA_4G13600)-RELATED"/>
    <property type="match status" value="1"/>
</dbReference>
<dbReference type="GO" id="GO:0005634">
    <property type="term" value="C:nucleus"/>
    <property type="evidence" value="ECO:0007669"/>
    <property type="project" value="UniProtKB-SubCell"/>
</dbReference>
<gene>
    <name evidence="10" type="ORF">PMIN01_13167</name>
</gene>
<evidence type="ECO:0000256" key="5">
    <source>
        <dbReference type="ARBA" id="ARBA00022833"/>
    </source>
</evidence>
<dbReference type="OrthoDB" id="6077919at2759"/>
<dbReference type="EMBL" id="WJXW01000018">
    <property type="protein sequence ID" value="KAF9728787.1"/>
    <property type="molecule type" value="Genomic_DNA"/>
</dbReference>
<evidence type="ECO:0000256" key="1">
    <source>
        <dbReference type="ARBA" id="ARBA00004123"/>
    </source>
</evidence>
<feature type="compositionally biased region" description="Polar residues" evidence="8">
    <location>
        <begin position="236"/>
        <end position="250"/>
    </location>
</feature>
<evidence type="ECO:0000313" key="10">
    <source>
        <dbReference type="EMBL" id="KAF9728787.1"/>
    </source>
</evidence>
<feature type="region of interest" description="Disordered" evidence="8">
    <location>
        <begin position="812"/>
        <end position="875"/>
    </location>
</feature>
<evidence type="ECO:0000256" key="8">
    <source>
        <dbReference type="SAM" id="MobiDB-lite"/>
    </source>
</evidence>
<dbReference type="Pfam" id="PF04082">
    <property type="entry name" value="Fungal_trans"/>
    <property type="match status" value="1"/>
</dbReference>
<dbReference type="SMART" id="SM00355">
    <property type="entry name" value="ZnF_C2H2"/>
    <property type="match status" value="2"/>
</dbReference>
<dbReference type="GO" id="GO:0000981">
    <property type="term" value="F:DNA-binding transcription factor activity, RNA polymerase II-specific"/>
    <property type="evidence" value="ECO:0007669"/>
    <property type="project" value="InterPro"/>
</dbReference>
<feature type="domain" description="C2H2-type" evidence="9">
    <location>
        <begin position="103"/>
        <end position="132"/>
    </location>
</feature>
<accession>A0A9P6G4N6</accession>
<keyword evidence="4 7" id="KW-0863">Zinc-finger</keyword>
<dbReference type="InterPro" id="IPR013087">
    <property type="entry name" value="Znf_C2H2_type"/>
</dbReference>
<feature type="compositionally biased region" description="Low complexity" evidence="8">
    <location>
        <begin position="286"/>
        <end position="310"/>
    </location>
</feature>
<organism evidence="10 11">
    <name type="scientific">Paraphaeosphaeria minitans</name>
    <dbReference type="NCBI Taxonomy" id="565426"/>
    <lineage>
        <taxon>Eukaryota</taxon>
        <taxon>Fungi</taxon>
        <taxon>Dikarya</taxon>
        <taxon>Ascomycota</taxon>
        <taxon>Pezizomycotina</taxon>
        <taxon>Dothideomycetes</taxon>
        <taxon>Pleosporomycetidae</taxon>
        <taxon>Pleosporales</taxon>
        <taxon>Massarineae</taxon>
        <taxon>Didymosphaeriaceae</taxon>
        <taxon>Paraphaeosphaeria</taxon>
    </lineage>
</organism>
<dbReference type="Proteomes" id="UP000756921">
    <property type="component" value="Unassembled WGS sequence"/>
</dbReference>
<dbReference type="InterPro" id="IPR051059">
    <property type="entry name" value="VerF-like"/>
</dbReference>
<dbReference type="GO" id="GO:0006351">
    <property type="term" value="P:DNA-templated transcription"/>
    <property type="evidence" value="ECO:0007669"/>
    <property type="project" value="InterPro"/>
</dbReference>
<evidence type="ECO:0000313" key="11">
    <source>
        <dbReference type="Proteomes" id="UP000756921"/>
    </source>
</evidence>
<feature type="compositionally biased region" description="Polar residues" evidence="8">
    <location>
        <begin position="1"/>
        <end position="10"/>
    </location>
</feature>
<feature type="compositionally biased region" description="Low complexity" evidence="8">
    <location>
        <begin position="11"/>
        <end position="27"/>
    </location>
</feature>
<feature type="domain" description="C2H2-type" evidence="9">
    <location>
        <begin position="132"/>
        <end position="161"/>
    </location>
</feature>
<feature type="compositionally biased region" description="Polar residues" evidence="8">
    <location>
        <begin position="834"/>
        <end position="853"/>
    </location>
</feature>
<dbReference type="Pfam" id="PF00096">
    <property type="entry name" value="zf-C2H2"/>
    <property type="match status" value="1"/>
</dbReference>
<evidence type="ECO:0000256" key="7">
    <source>
        <dbReference type="PROSITE-ProRule" id="PRU00042"/>
    </source>
</evidence>
<feature type="region of interest" description="Disordered" evidence="8">
    <location>
        <begin position="154"/>
        <end position="179"/>
    </location>
</feature>
<evidence type="ECO:0000259" key="9">
    <source>
        <dbReference type="PROSITE" id="PS50157"/>
    </source>
</evidence>
<reference evidence="10" key="1">
    <citation type="journal article" date="2020" name="Mol. Plant Microbe Interact.">
        <title>Genome Sequence of the Biocontrol Agent Coniothyrium minitans strain Conio (IMI 134523).</title>
        <authorList>
            <person name="Patel D."/>
            <person name="Shittu T.A."/>
            <person name="Baroncelli R."/>
            <person name="Muthumeenakshi S."/>
            <person name="Osborne T.H."/>
            <person name="Janganan T.K."/>
            <person name="Sreenivasaprasad S."/>
        </authorList>
    </citation>
    <scope>NUCLEOTIDE SEQUENCE</scope>
    <source>
        <strain evidence="10">Conio</strain>
    </source>
</reference>
<protein>
    <recommendedName>
        <fullName evidence="9">C2H2-type domain-containing protein</fullName>
    </recommendedName>
</protein>
<feature type="compositionally biased region" description="Polar residues" evidence="8">
    <location>
        <begin position="62"/>
        <end position="81"/>
    </location>
</feature>
<dbReference type="GO" id="GO:0008270">
    <property type="term" value="F:zinc ion binding"/>
    <property type="evidence" value="ECO:0007669"/>
    <property type="project" value="UniProtKB-KW"/>
</dbReference>
<comment type="subcellular location">
    <subcellularLocation>
        <location evidence="1">Nucleus</location>
    </subcellularLocation>
</comment>
<keyword evidence="11" id="KW-1185">Reference proteome</keyword>
<evidence type="ECO:0000256" key="2">
    <source>
        <dbReference type="ARBA" id="ARBA00022723"/>
    </source>
</evidence>
<name>A0A9P6G4N6_9PLEO</name>
<dbReference type="PROSITE" id="PS50157">
    <property type="entry name" value="ZINC_FINGER_C2H2_2"/>
    <property type="match status" value="2"/>
</dbReference>
<evidence type="ECO:0000256" key="4">
    <source>
        <dbReference type="ARBA" id="ARBA00022771"/>
    </source>
</evidence>
<comment type="caution">
    <text evidence="10">The sequence shown here is derived from an EMBL/GenBank/DDBJ whole genome shotgun (WGS) entry which is preliminary data.</text>
</comment>
<keyword evidence="5" id="KW-0862">Zinc</keyword>
<feature type="compositionally biased region" description="Polar residues" evidence="8">
    <location>
        <begin position="324"/>
        <end position="335"/>
    </location>
</feature>
<dbReference type="Gene3D" id="3.30.160.60">
    <property type="entry name" value="Classic Zinc Finger"/>
    <property type="match status" value="1"/>
</dbReference>
<dbReference type="GO" id="GO:0000785">
    <property type="term" value="C:chromatin"/>
    <property type="evidence" value="ECO:0007669"/>
    <property type="project" value="TreeGrafter"/>
</dbReference>
<keyword evidence="6" id="KW-0539">Nucleus</keyword>
<dbReference type="CDD" id="cd12148">
    <property type="entry name" value="fungal_TF_MHR"/>
    <property type="match status" value="1"/>
</dbReference>
<dbReference type="InterPro" id="IPR007219">
    <property type="entry name" value="XnlR_reg_dom"/>
</dbReference>